<gene>
    <name evidence="1" type="ORF">CK203_069914</name>
</gene>
<proteinExistence type="predicted"/>
<sequence length="85" mass="9428">MDPNDVEVKMCYAIFLDQEENNGRVKWGRVRAAGAYCPVHSTYHLSIITWIGGNYMFNELAVGTQSLAVGVAAYPDWSEAPFVGK</sequence>
<evidence type="ECO:0000313" key="1">
    <source>
        <dbReference type="EMBL" id="RVW49784.1"/>
    </source>
</evidence>
<organism evidence="1 2">
    <name type="scientific">Vitis vinifera</name>
    <name type="common">Grape</name>
    <dbReference type="NCBI Taxonomy" id="29760"/>
    <lineage>
        <taxon>Eukaryota</taxon>
        <taxon>Viridiplantae</taxon>
        <taxon>Streptophyta</taxon>
        <taxon>Embryophyta</taxon>
        <taxon>Tracheophyta</taxon>
        <taxon>Spermatophyta</taxon>
        <taxon>Magnoliopsida</taxon>
        <taxon>eudicotyledons</taxon>
        <taxon>Gunneridae</taxon>
        <taxon>Pentapetalae</taxon>
        <taxon>rosids</taxon>
        <taxon>Vitales</taxon>
        <taxon>Vitaceae</taxon>
        <taxon>Viteae</taxon>
        <taxon>Vitis</taxon>
    </lineage>
</organism>
<evidence type="ECO:0000313" key="2">
    <source>
        <dbReference type="Proteomes" id="UP000288805"/>
    </source>
</evidence>
<protein>
    <submittedName>
        <fullName evidence="1">Uncharacterized protein</fullName>
    </submittedName>
</protein>
<dbReference type="AlphaFoldDB" id="A0A438EPY4"/>
<dbReference type="EMBL" id="QGNW01001220">
    <property type="protein sequence ID" value="RVW49784.1"/>
    <property type="molecule type" value="Genomic_DNA"/>
</dbReference>
<comment type="caution">
    <text evidence="1">The sequence shown here is derived from an EMBL/GenBank/DDBJ whole genome shotgun (WGS) entry which is preliminary data.</text>
</comment>
<name>A0A438EPY4_VITVI</name>
<accession>A0A438EPY4</accession>
<reference evidence="1 2" key="1">
    <citation type="journal article" date="2018" name="PLoS Genet.">
        <title>Population sequencing reveals clonal diversity and ancestral inbreeding in the grapevine cultivar Chardonnay.</title>
        <authorList>
            <person name="Roach M.J."/>
            <person name="Johnson D.L."/>
            <person name="Bohlmann J."/>
            <person name="van Vuuren H.J."/>
            <person name="Jones S.J."/>
            <person name="Pretorius I.S."/>
            <person name="Schmidt S.A."/>
            <person name="Borneman A.R."/>
        </authorList>
    </citation>
    <scope>NUCLEOTIDE SEQUENCE [LARGE SCALE GENOMIC DNA]</scope>
    <source>
        <strain evidence="2">cv. Chardonnay</strain>
        <tissue evidence="1">Leaf</tissue>
    </source>
</reference>
<dbReference type="Proteomes" id="UP000288805">
    <property type="component" value="Unassembled WGS sequence"/>
</dbReference>